<organism evidence="2 3">
    <name type="scientific">Adineta ricciae</name>
    <name type="common">Rotifer</name>
    <dbReference type="NCBI Taxonomy" id="249248"/>
    <lineage>
        <taxon>Eukaryota</taxon>
        <taxon>Metazoa</taxon>
        <taxon>Spiralia</taxon>
        <taxon>Gnathifera</taxon>
        <taxon>Rotifera</taxon>
        <taxon>Eurotatoria</taxon>
        <taxon>Bdelloidea</taxon>
        <taxon>Adinetida</taxon>
        <taxon>Adinetidae</taxon>
        <taxon>Adineta</taxon>
    </lineage>
</organism>
<dbReference type="Proteomes" id="UP000663828">
    <property type="component" value="Unassembled WGS sequence"/>
</dbReference>
<feature type="compositionally biased region" description="Polar residues" evidence="1">
    <location>
        <begin position="586"/>
        <end position="599"/>
    </location>
</feature>
<reference evidence="2" key="1">
    <citation type="submission" date="2021-02" db="EMBL/GenBank/DDBJ databases">
        <authorList>
            <person name="Nowell W R."/>
        </authorList>
    </citation>
    <scope>NUCLEOTIDE SEQUENCE</scope>
</reference>
<sequence length="719" mass="82021">MVRNWEIALYGHPYKKSSPNFQAGKLGILLYGLYGHPYKKSLPNFHARKIMASNELISGFKSLSLKDQPQSNLNCLLGNALLRRTAIDLLEEPERNNRLPTKQQLHDSIRYILLKFLEHDHPDKNARLPYGLNMSFELVISVLCLKSTKYGRLDRRQRSTKMIERLLPWVQDRGRSIVERGVLINQGQNREVLLKMKQISDALVQKICRSYNQCVDNFLFEHASKSLEALNLVQNTTTQEQISSRYDVINFESVLAPLFIQEWNIYKELKSADKDASERALKTLQTILTCALMVLWARYNGYIEEELLWHHWFGFVVIGGALCVVLDAQYRRACVSKTTQATDQSGATQSAILRILSEKFITTDQSIEVIATKFPLGEHSAVFVDKEQLNDIRKMDAEINHTDNPSRSSVHSLDVEQAENILHRAIEQGNIETGSDDNSMANNLYIIKFALGFRLTKDNDDSRDDSFARCMVLHVFDLDLRDVAEALSQQRNDIVLNDRRITISSIITLLRSALQNFDEDDDDTAKATSVKSTDSEWTMEDDEAAIYALESFDLALVDLRHYFRYDEDLLDALEGGADECEDPKSVDNSSESTNDPTFSNERIWKVIQRTEGAIEALTKYHNDPTGWEVTRANRTTMARLAFGPGGAGRIAAAANDNNTERVLLHAGNHNSYETYRRKAHRGVIATFNSSDEKRLQPSLTFFEFMRNRDNIFDVSLRVN</sequence>
<accession>A0A815WBX9</accession>
<proteinExistence type="predicted"/>
<feature type="region of interest" description="Disordered" evidence="1">
    <location>
        <begin position="579"/>
        <end position="599"/>
    </location>
</feature>
<dbReference type="EMBL" id="CAJNOR010005077">
    <property type="protein sequence ID" value="CAF1543944.1"/>
    <property type="molecule type" value="Genomic_DNA"/>
</dbReference>
<comment type="caution">
    <text evidence="2">The sequence shown here is derived from an EMBL/GenBank/DDBJ whole genome shotgun (WGS) entry which is preliminary data.</text>
</comment>
<dbReference type="AlphaFoldDB" id="A0A815WBX9"/>
<evidence type="ECO:0000313" key="2">
    <source>
        <dbReference type="EMBL" id="CAF1543944.1"/>
    </source>
</evidence>
<keyword evidence="3" id="KW-1185">Reference proteome</keyword>
<protein>
    <submittedName>
        <fullName evidence="2">Uncharacterized protein</fullName>
    </submittedName>
</protein>
<evidence type="ECO:0000256" key="1">
    <source>
        <dbReference type="SAM" id="MobiDB-lite"/>
    </source>
</evidence>
<evidence type="ECO:0000313" key="3">
    <source>
        <dbReference type="Proteomes" id="UP000663828"/>
    </source>
</evidence>
<gene>
    <name evidence="2" type="ORF">XAT740_LOCUS42384</name>
</gene>
<name>A0A815WBX9_ADIRI</name>